<keyword evidence="5" id="KW-1185">Reference proteome</keyword>
<dbReference type="SMART" id="SM00849">
    <property type="entry name" value="Lactamase_B"/>
    <property type="match status" value="1"/>
</dbReference>
<dbReference type="Gene3D" id="3.60.15.10">
    <property type="entry name" value="Ribonuclease Z/Hydroxyacylglutathione hydrolase-like"/>
    <property type="match status" value="1"/>
</dbReference>
<dbReference type="Proteomes" id="UP000575898">
    <property type="component" value="Unassembled WGS sequence"/>
</dbReference>
<dbReference type="AlphaFoldDB" id="A0A840MT80"/>
<dbReference type="GO" id="GO:0042781">
    <property type="term" value="F:3'-tRNA processing endoribonuclease activity"/>
    <property type="evidence" value="ECO:0007669"/>
    <property type="project" value="TreeGrafter"/>
</dbReference>
<protein>
    <submittedName>
        <fullName evidence="4">Ribonuclease BN (tRNA processing enzyme)</fullName>
    </submittedName>
</protein>
<dbReference type="PANTHER" id="PTHR46018:SF2">
    <property type="entry name" value="ZINC PHOSPHODIESTERASE ELAC PROTEIN 1"/>
    <property type="match status" value="1"/>
</dbReference>
<proteinExistence type="predicted"/>
<dbReference type="InterPro" id="IPR036866">
    <property type="entry name" value="RibonucZ/Hydroxyglut_hydro"/>
</dbReference>
<dbReference type="CDD" id="cd07719">
    <property type="entry name" value="arylsulfatase_AtsA-like_MBL-fold"/>
    <property type="match status" value="1"/>
</dbReference>
<reference evidence="4 5" key="1">
    <citation type="submission" date="2020-08" db="EMBL/GenBank/DDBJ databases">
        <title>Genomic Encyclopedia of Type Strains, Phase IV (KMG-IV): sequencing the most valuable type-strain genomes for metagenomic binning, comparative biology and taxonomic classification.</title>
        <authorList>
            <person name="Goeker M."/>
        </authorList>
    </citation>
    <scope>NUCLEOTIDE SEQUENCE [LARGE SCALE GENOMIC DNA]</scope>
    <source>
        <strain evidence="4 5">DSM 27165</strain>
    </source>
</reference>
<evidence type="ECO:0000313" key="4">
    <source>
        <dbReference type="EMBL" id="MBB5019596.1"/>
    </source>
</evidence>
<dbReference type="EMBL" id="JACHHY010000018">
    <property type="protein sequence ID" value="MBB5019596.1"/>
    <property type="molecule type" value="Genomic_DNA"/>
</dbReference>
<sequence>MQRCLLGILMLIPATQVIACPADDTYLQVLGSGGPELTGRAQTSYLVWDHGKARVLIDAGPGSAINFGRARARFEDLQAIALTHLHTDHSADIVAFIKAGFFENRDQDLPLFGPDGASRFPATTEWAQALFDKEQGAYRYLARFVTDQEDASPYRLRPQDILPDGDTPTVAFNQAPLKLTAVTVGHGAVPALAWRVDLNHRAVVISGDTNGNGPALTNLAKHSGLLVAHNAVPEGAQGVERALHMPPSRIGEIAAISQPARLVLSHRMRRTLGQEQQTKRAIRQAYHGPLQFANDLDCIRIPATP</sequence>
<dbReference type="InterPro" id="IPR001279">
    <property type="entry name" value="Metallo-B-lactamas"/>
</dbReference>
<accession>A0A840MT80</accession>
<comment type="caution">
    <text evidence="4">The sequence shown here is derived from an EMBL/GenBank/DDBJ whole genome shotgun (WGS) entry which is preliminary data.</text>
</comment>
<evidence type="ECO:0000259" key="3">
    <source>
        <dbReference type="SMART" id="SM00849"/>
    </source>
</evidence>
<feature type="chain" id="PRO_5032462078" evidence="2">
    <location>
        <begin position="20"/>
        <end position="305"/>
    </location>
</feature>
<dbReference type="RefSeq" id="WP_184040711.1">
    <property type="nucleotide sequence ID" value="NZ_JACHHY010000018.1"/>
</dbReference>
<evidence type="ECO:0000256" key="1">
    <source>
        <dbReference type="ARBA" id="ARBA00022801"/>
    </source>
</evidence>
<dbReference type="PANTHER" id="PTHR46018">
    <property type="entry name" value="ZINC PHOSPHODIESTERASE ELAC PROTEIN 1"/>
    <property type="match status" value="1"/>
</dbReference>
<feature type="domain" description="Metallo-beta-lactamase" evidence="3">
    <location>
        <begin position="41"/>
        <end position="266"/>
    </location>
</feature>
<dbReference type="Pfam" id="PF12706">
    <property type="entry name" value="Lactamase_B_2"/>
    <property type="match status" value="1"/>
</dbReference>
<gene>
    <name evidence="4" type="ORF">HNQ59_002898</name>
</gene>
<evidence type="ECO:0000313" key="5">
    <source>
        <dbReference type="Proteomes" id="UP000575898"/>
    </source>
</evidence>
<evidence type="ECO:0000256" key="2">
    <source>
        <dbReference type="SAM" id="SignalP"/>
    </source>
</evidence>
<name>A0A840MT80_9PROT</name>
<keyword evidence="2" id="KW-0732">Signal</keyword>
<dbReference type="InterPro" id="IPR044094">
    <property type="entry name" value="AtsA-like_MBL-fold"/>
</dbReference>
<keyword evidence="1" id="KW-0378">Hydrolase</keyword>
<dbReference type="SUPFAM" id="SSF56281">
    <property type="entry name" value="Metallo-hydrolase/oxidoreductase"/>
    <property type="match status" value="1"/>
</dbReference>
<organism evidence="4 5">
    <name type="scientific">Chitinivorax tropicus</name>
    <dbReference type="NCBI Taxonomy" id="714531"/>
    <lineage>
        <taxon>Bacteria</taxon>
        <taxon>Pseudomonadati</taxon>
        <taxon>Pseudomonadota</taxon>
        <taxon>Betaproteobacteria</taxon>
        <taxon>Chitinivorax</taxon>
    </lineage>
</organism>
<feature type="signal peptide" evidence="2">
    <location>
        <begin position="1"/>
        <end position="19"/>
    </location>
</feature>